<reference evidence="1" key="1">
    <citation type="submission" date="2014-11" db="EMBL/GenBank/DDBJ databases">
        <authorList>
            <person name="Amaro Gonzalez C."/>
        </authorList>
    </citation>
    <scope>NUCLEOTIDE SEQUENCE</scope>
</reference>
<organism evidence="1">
    <name type="scientific">Anguilla anguilla</name>
    <name type="common">European freshwater eel</name>
    <name type="synonym">Muraena anguilla</name>
    <dbReference type="NCBI Taxonomy" id="7936"/>
    <lineage>
        <taxon>Eukaryota</taxon>
        <taxon>Metazoa</taxon>
        <taxon>Chordata</taxon>
        <taxon>Craniata</taxon>
        <taxon>Vertebrata</taxon>
        <taxon>Euteleostomi</taxon>
        <taxon>Actinopterygii</taxon>
        <taxon>Neopterygii</taxon>
        <taxon>Teleostei</taxon>
        <taxon>Anguilliformes</taxon>
        <taxon>Anguillidae</taxon>
        <taxon>Anguilla</taxon>
    </lineage>
</organism>
<proteinExistence type="predicted"/>
<protein>
    <submittedName>
        <fullName evidence="1">Uncharacterized protein</fullName>
    </submittedName>
</protein>
<name>A0A0E9XZ08_ANGAN</name>
<dbReference type="EMBL" id="GBXM01000615">
    <property type="protein sequence ID" value="JAI07963.1"/>
    <property type="molecule type" value="Transcribed_RNA"/>
</dbReference>
<dbReference type="AlphaFoldDB" id="A0A0E9XZ08"/>
<evidence type="ECO:0000313" key="1">
    <source>
        <dbReference type="EMBL" id="JAI07963.1"/>
    </source>
</evidence>
<sequence>MHLELLSCARTSVNPVNTNGDCDNFTIVVNLLIANNTILLSCSFLLNASALLSESCTVITWL</sequence>
<accession>A0A0E9XZ08</accession>
<reference evidence="1" key="2">
    <citation type="journal article" date="2015" name="Fish Shellfish Immunol.">
        <title>Early steps in the European eel (Anguilla anguilla)-Vibrio vulnificus interaction in the gills: Role of the RtxA13 toxin.</title>
        <authorList>
            <person name="Callol A."/>
            <person name="Pajuelo D."/>
            <person name="Ebbesson L."/>
            <person name="Teles M."/>
            <person name="MacKenzie S."/>
            <person name="Amaro C."/>
        </authorList>
    </citation>
    <scope>NUCLEOTIDE SEQUENCE</scope>
</reference>